<dbReference type="Gene3D" id="3.90.1140.10">
    <property type="entry name" value="Cyclic phosphodiesterase"/>
    <property type="match status" value="1"/>
</dbReference>
<gene>
    <name evidence="2" type="ORF">GCM10022261_23370</name>
</gene>
<dbReference type="GO" id="GO:0016874">
    <property type="term" value="F:ligase activity"/>
    <property type="evidence" value="ECO:0007669"/>
    <property type="project" value="UniProtKB-KW"/>
</dbReference>
<dbReference type="EMBL" id="BAABAZ010000006">
    <property type="protein sequence ID" value="GAA4284806.1"/>
    <property type="molecule type" value="Genomic_DNA"/>
</dbReference>
<dbReference type="PANTHER" id="PTHR40037:SF1">
    <property type="entry name" value="PHOSPHOESTERASE SAOUHSC_00951-RELATED"/>
    <property type="match status" value="1"/>
</dbReference>
<protein>
    <submittedName>
        <fullName evidence="2">2'-5' RNA ligase family protein</fullName>
    </submittedName>
</protein>
<dbReference type="PANTHER" id="PTHR40037">
    <property type="entry name" value="PHOSPHOESTERASE YJCG-RELATED"/>
    <property type="match status" value="1"/>
</dbReference>
<dbReference type="SUPFAM" id="SSF55144">
    <property type="entry name" value="LigT-like"/>
    <property type="match status" value="1"/>
</dbReference>
<keyword evidence="3" id="KW-1185">Reference proteome</keyword>
<evidence type="ECO:0000313" key="2">
    <source>
        <dbReference type="EMBL" id="GAA4284806.1"/>
    </source>
</evidence>
<dbReference type="Proteomes" id="UP001501586">
    <property type="component" value="Unassembled WGS sequence"/>
</dbReference>
<name>A0ABP8ELI5_9MICO</name>
<feature type="region of interest" description="Disordered" evidence="1">
    <location>
        <begin position="1"/>
        <end position="29"/>
    </location>
</feature>
<dbReference type="Pfam" id="PF13563">
    <property type="entry name" value="2_5_RNA_ligase2"/>
    <property type="match status" value="1"/>
</dbReference>
<keyword evidence="2" id="KW-0436">Ligase</keyword>
<organism evidence="2 3">
    <name type="scientific">Brevibacterium daeguense</name>
    <dbReference type="NCBI Taxonomy" id="909936"/>
    <lineage>
        <taxon>Bacteria</taxon>
        <taxon>Bacillati</taxon>
        <taxon>Actinomycetota</taxon>
        <taxon>Actinomycetes</taxon>
        <taxon>Micrococcales</taxon>
        <taxon>Brevibacteriaceae</taxon>
        <taxon>Brevibacterium</taxon>
    </lineage>
</organism>
<dbReference type="InterPro" id="IPR009097">
    <property type="entry name" value="Cyclic_Pdiesterase"/>
</dbReference>
<evidence type="ECO:0000256" key="1">
    <source>
        <dbReference type="SAM" id="MobiDB-lite"/>
    </source>
</evidence>
<sequence>MDSSPADSFGPRWGASPDAPAVPTPDENGMVSIGITLDVPEPFATTLREARLRFGDERGESVPTHITLVPPMEIPVESTPGVRGHVRAVANETSPFVIQLRGTGTFLPTSPVVFIAVSRGISECQTLSERLRHGVLNQALAYPYHPHVTIAQELPEEALEQAYQEAAQFTARFMVHGFGVYFHDEGGRWQLFDRVPFGP</sequence>
<proteinExistence type="predicted"/>
<evidence type="ECO:0000313" key="3">
    <source>
        <dbReference type="Proteomes" id="UP001501586"/>
    </source>
</evidence>
<comment type="caution">
    <text evidence="2">The sequence shown here is derived from an EMBL/GenBank/DDBJ whole genome shotgun (WGS) entry which is preliminary data.</text>
</comment>
<accession>A0ABP8ELI5</accession>
<reference evidence="3" key="1">
    <citation type="journal article" date="2019" name="Int. J. Syst. Evol. Microbiol.">
        <title>The Global Catalogue of Microorganisms (GCM) 10K type strain sequencing project: providing services to taxonomists for standard genome sequencing and annotation.</title>
        <authorList>
            <consortium name="The Broad Institute Genomics Platform"/>
            <consortium name="The Broad Institute Genome Sequencing Center for Infectious Disease"/>
            <person name="Wu L."/>
            <person name="Ma J."/>
        </authorList>
    </citation>
    <scope>NUCLEOTIDE SEQUENCE [LARGE SCALE GENOMIC DNA]</scope>
    <source>
        <strain evidence="3">JCM 17458</strain>
    </source>
</reference>
<dbReference type="InterPro" id="IPR050580">
    <property type="entry name" value="2H_phosphoesterase_YjcG-like"/>
</dbReference>